<evidence type="ECO:0000313" key="1">
    <source>
        <dbReference type="Proteomes" id="UP000087171"/>
    </source>
</evidence>
<sequence>IKKNWHRKYLNWMIRNVEIKKNTIPNPRFWFFSKLRILYNAYKKNPWINMQVEKILTYLSQFYGVSDDAVLVKRVREDLKAERDFLLDKYLDFYLNCDKCRENTELFDKLTFVIELNCSPV</sequence>
<accession>A0A3Q7Y7B3</accession>
<evidence type="ECO:0000313" key="2">
    <source>
        <dbReference type="RefSeq" id="XP_027186862.1"/>
    </source>
</evidence>
<reference evidence="2" key="1">
    <citation type="submission" date="2025-08" db="UniProtKB">
        <authorList>
            <consortium name="RefSeq"/>
        </authorList>
    </citation>
    <scope>IDENTIFICATION</scope>
    <source>
        <tissue evidence="2">Etiolated seedlings</tissue>
    </source>
</reference>
<dbReference type="Proteomes" id="UP000087171">
    <property type="component" value="Unplaced"/>
</dbReference>
<proteinExistence type="predicted"/>
<protein>
    <submittedName>
        <fullName evidence="2">Uncharacterized protein LOC113784810</fullName>
    </submittedName>
</protein>
<feature type="non-terminal residue" evidence="2">
    <location>
        <position position="1"/>
    </location>
</feature>
<keyword evidence="1" id="KW-1185">Reference proteome</keyword>
<gene>
    <name evidence="2" type="primary">LOC113784810</name>
</gene>
<name>A0A3Q7Y7B3_CICAR</name>
<dbReference type="OrthoDB" id="1933081at2759"/>
<dbReference type="RefSeq" id="XP_027186862.1">
    <property type="nucleotide sequence ID" value="XM_027331061.1"/>
</dbReference>
<dbReference type="AlphaFoldDB" id="A0A3Q7Y7B3"/>
<organism evidence="1 2">
    <name type="scientific">Cicer arietinum</name>
    <name type="common">Chickpea</name>
    <name type="synonym">Garbanzo</name>
    <dbReference type="NCBI Taxonomy" id="3827"/>
    <lineage>
        <taxon>Eukaryota</taxon>
        <taxon>Viridiplantae</taxon>
        <taxon>Streptophyta</taxon>
        <taxon>Embryophyta</taxon>
        <taxon>Tracheophyta</taxon>
        <taxon>Spermatophyta</taxon>
        <taxon>Magnoliopsida</taxon>
        <taxon>eudicotyledons</taxon>
        <taxon>Gunneridae</taxon>
        <taxon>Pentapetalae</taxon>
        <taxon>rosids</taxon>
        <taxon>fabids</taxon>
        <taxon>Fabales</taxon>
        <taxon>Fabaceae</taxon>
        <taxon>Papilionoideae</taxon>
        <taxon>50 kb inversion clade</taxon>
        <taxon>NPAAA clade</taxon>
        <taxon>Hologalegina</taxon>
        <taxon>IRL clade</taxon>
        <taxon>Cicereae</taxon>
        <taxon>Cicer</taxon>
    </lineage>
</organism>